<dbReference type="EMBL" id="BAABNP010000006">
    <property type="protein sequence ID" value="GAA5340812.1"/>
    <property type="molecule type" value="Genomic_DNA"/>
</dbReference>
<dbReference type="RefSeq" id="WP_342038070.1">
    <property type="nucleotide sequence ID" value="NZ_BAABBK010000005.1"/>
</dbReference>
<dbReference type="InterPro" id="IPR014519">
    <property type="entry name" value="UCP024492"/>
</dbReference>
<comment type="caution">
    <text evidence="1">The sequence shown here is derived from an EMBL/GenBank/DDBJ whole genome shotgun (WGS) entry which is preliminary data.</text>
</comment>
<dbReference type="InterPro" id="IPR007438">
    <property type="entry name" value="DUF488"/>
</dbReference>
<sequence length="199" mass="21887">MTTSDPATDPTAVPAIDVAPSYPAFLTIGHSNRSLEEFLDLLTDSGAEVVADVRKLPGSRAHPQFNADVLAPALAERGIELRRLEGLTGRRTVSRDVPFDVNAWWENRSFHNYADHALTEEFALDIDVLLTWGDAQRCAVMCSEAVWWRCHRRIIADYLLAHGQDVVHVLGKGQTAEAVLSAGAVIDDASPVRITYPKQ</sequence>
<accession>A0ABP9U1V6</accession>
<dbReference type="Proteomes" id="UP001498935">
    <property type="component" value="Unassembled WGS sequence"/>
</dbReference>
<proteinExistence type="predicted"/>
<dbReference type="PANTHER" id="PTHR39337:SF1">
    <property type="entry name" value="BLR5642 PROTEIN"/>
    <property type="match status" value="1"/>
</dbReference>
<keyword evidence="2" id="KW-1185">Reference proteome</keyword>
<dbReference type="PIRSF" id="PIRSF024492">
    <property type="entry name" value="UCP024492"/>
    <property type="match status" value="1"/>
</dbReference>
<reference evidence="1 2" key="1">
    <citation type="submission" date="2024-02" db="EMBL/GenBank/DDBJ databases">
        <title>Characterization of antibiotic resistant novel bacterial strains and their environmental applications.</title>
        <authorList>
            <person name="Manzoor S."/>
            <person name="Abbas S."/>
            <person name="Arshad M."/>
            <person name="Li W.J."/>
            <person name="Ahmed I."/>
        </authorList>
    </citation>
    <scope>NUCLEOTIDE SEQUENCE [LARGE SCALE GENOMIC DNA]</scope>
    <source>
        <strain evidence="1 2">KACC 15558</strain>
    </source>
</reference>
<dbReference type="Pfam" id="PF04343">
    <property type="entry name" value="DUF488"/>
    <property type="match status" value="1"/>
</dbReference>
<gene>
    <name evidence="1" type="ORF">KACC15558_18520</name>
</gene>
<name>A0ABP9U1V6_9MICO</name>
<dbReference type="PANTHER" id="PTHR39337">
    <property type="entry name" value="BLR5642 PROTEIN"/>
    <property type="match status" value="1"/>
</dbReference>
<evidence type="ECO:0000313" key="1">
    <source>
        <dbReference type="EMBL" id="GAA5340812.1"/>
    </source>
</evidence>
<protein>
    <submittedName>
        <fullName evidence="1">DUF488 domain-containing protein</fullName>
    </submittedName>
</protein>
<organism evidence="1 2">
    <name type="scientific">Brevibacterium ammoniilyticum</name>
    <dbReference type="NCBI Taxonomy" id="1046555"/>
    <lineage>
        <taxon>Bacteria</taxon>
        <taxon>Bacillati</taxon>
        <taxon>Actinomycetota</taxon>
        <taxon>Actinomycetes</taxon>
        <taxon>Micrococcales</taxon>
        <taxon>Brevibacteriaceae</taxon>
        <taxon>Brevibacterium</taxon>
    </lineage>
</organism>
<evidence type="ECO:0000313" key="2">
    <source>
        <dbReference type="Proteomes" id="UP001498935"/>
    </source>
</evidence>